<dbReference type="NCBIfam" id="TIGR00518">
    <property type="entry name" value="alaDH"/>
    <property type="match status" value="1"/>
</dbReference>
<feature type="binding site" evidence="8">
    <location>
        <position position="15"/>
    </location>
    <ligand>
        <name>substrate</name>
    </ligand>
</feature>
<dbReference type="Proteomes" id="UP000005286">
    <property type="component" value="Unassembled WGS sequence"/>
</dbReference>
<dbReference type="InterPro" id="IPR007698">
    <property type="entry name" value="AlaDH/PNT_NAD(H)-bd"/>
</dbReference>
<comment type="pathway">
    <text evidence="1">Amino-acid degradation; L-alanine degradation via dehydrogenase pathway; NH(3) and pyruvate from L-alanine: step 1/1.</text>
</comment>
<evidence type="ECO:0000256" key="1">
    <source>
        <dbReference type="ARBA" id="ARBA00005206"/>
    </source>
</evidence>
<comment type="catalytic activity">
    <reaction evidence="6">
        <text>L-alanine + NAD(+) + H2O = pyruvate + NH4(+) + NADH + H(+)</text>
        <dbReference type="Rhea" id="RHEA:18405"/>
        <dbReference type="ChEBI" id="CHEBI:15361"/>
        <dbReference type="ChEBI" id="CHEBI:15377"/>
        <dbReference type="ChEBI" id="CHEBI:15378"/>
        <dbReference type="ChEBI" id="CHEBI:28938"/>
        <dbReference type="ChEBI" id="CHEBI:57540"/>
        <dbReference type="ChEBI" id="CHEBI:57945"/>
        <dbReference type="ChEBI" id="CHEBI:57972"/>
        <dbReference type="EC" id="1.4.1.1"/>
    </reaction>
</comment>
<evidence type="ECO:0000256" key="5">
    <source>
        <dbReference type="ARBA" id="ARBA00023027"/>
    </source>
</evidence>
<dbReference type="STRING" id="879305.HMPREF9290_0771"/>
<reference evidence="12 13" key="1">
    <citation type="submission" date="2011-01" db="EMBL/GenBank/DDBJ databases">
        <authorList>
            <person name="Durkin A.S."/>
            <person name="Madupu R."/>
            <person name="Torralba M."/>
            <person name="Gillis M."/>
            <person name="Methe B."/>
            <person name="Sutton G."/>
            <person name="Nelson K.E."/>
        </authorList>
    </citation>
    <scope>NUCLEOTIDE SEQUENCE [LARGE SCALE GENOMIC DNA]</scope>
    <source>
        <strain evidence="12 13">ACS-065-V-Col13</strain>
    </source>
</reference>
<dbReference type="Gene3D" id="3.40.50.720">
    <property type="entry name" value="NAD(P)-binding Rossmann-like Domain"/>
    <property type="match status" value="2"/>
</dbReference>
<feature type="binding site" evidence="9">
    <location>
        <begin position="266"/>
        <end position="269"/>
    </location>
    <ligand>
        <name>NAD(+)</name>
        <dbReference type="ChEBI" id="CHEBI:57540"/>
    </ligand>
</feature>
<dbReference type="EMBL" id="AEXM01000016">
    <property type="protein sequence ID" value="EGC82166.1"/>
    <property type="molecule type" value="Genomic_DNA"/>
</dbReference>
<evidence type="ECO:0000256" key="7">
    <source>
        <dbReference type="PIRSR" id="PIRSR000183-1"/>
    </source>
</evidence>
<dbReference type="AlphaFoldDB" id="F0GVE0"/>
<dbReference type="RefSeq" id="WP_004834759.1">
    <property type="nucleotide sequence ID" value="NZ_AEXM01000016.1"/>
</dbReference>
<feature type="binding site" evidence="9">
    <location>
        <position position="219"/>
    </location>
    <ligand>
        <name>NAD(+)</name>
        <dbReference type="ChEBI" id="CHEBI:57540"/>
    </ligand>
</feature>
<dbReference type="GO" id="GO:0042853">
    <property type="term" value="P:L-alanine catabolic process"/>
    <property type="evidence" value="ECO:0007669"/>
    <property type="project" value="UniProtKB-UniPathway"/>
</dbReference>
<dbReference type="InterPro" id="IPR008141">
    <property type="entry name" value="Ala_DH"/>
</dbReference>
<evidence type="ECO:0000256" key="8">
    <source>
        <dbReference type="PIRSR" id="PIRSR000183-2"/>
    </source>
</evidence>
<dbReference type="SUPFAM" id="SSF51735">
    <property type="entry name" value="NAD(P)-binding Rossmann-fold domains"/>
    <property type="match status" value="1"/>
</dbReference>
<keyword evidence="5 6" id="KW-0520">NAD</keyword>
<dbReference type="PROSITE" id="PS00837">
    <property type="entry name" value="ALADH_PNT_2"/>
    <property type="match status" value="1"/>
</dbReference>
<dbReference type="PANTHER" id="PTHR42795:SF1">
    <property type="entry name" value="ALANINE DEHYDROGENASE"/>
    <property type="match status" value="1"/>
</dbReference>
<proteinExistence type="inferred from homology"/>
<dbReference type="Pfam" id="PF01262">
    <property type="entry name" value="AlaDh_PNT_C"/>
    <property type="match status" value="1"/>
</dbReference>
<feature type="binding site" evidence="8">
    <location>
        <position position="75"/>
    </location>
    <ligand>
        <name>substrate</name>
    </ligand>
</feature>
<dbReference type="Pfam" id="PF05222">
    <property type="entry name" value="AlaDh_PNT_N"/>
    <property type="match status" value="1"/>
</dbReference>
<dbReference type="InterPro" id="IPR008143">
    <property type="entry name" value="Ala_DH/PNT_CS2"/>
</dbReference>
<dbReference type="PIRSF" id="PIRSF000183">
    <property type="entry name" value="Alanine_dh"/>
    <property type="match status" value="1"/>
</dbReference>
<evidence type="ECO:0000256" key="9">
    <source>
        <dbReference type="PIRSR" id="PIRSR000183-3"/>
    </source>
</evidence>
<dbReference type="GO" id="GO:0005886">
    <property type="term" value="C:plasma membrane"/>
    <property type="evidence" value="ECO:0007669"/>
    <property type="project" value="TreeGrafter"/>
</dbReference>
<dbReference type="PATRIC" id="fig|879305.3.peg.771"/>
<dbReference type="GO" id="GO:0000166">
    <property type="term" value="F:nucleotide binding"/>
    <property type="evidence" value="ECO:0007669"/>
    <property type="project" value="UniProtKB-KW"/>
</dbReference>
<dbReference type="FunFam" id="3.40.50.720:FF:000049">
    <property type="entry name" value="Alanine dehydrogenase"/>
    <property type="match status" value="1"/>
</dbReference>
<keyword evidence="13" id="KW-1185">Reference proteome</keyword>
<comment type="caution">
    <text evidence="12">The sequence shown here is derived from an EMBL/GenBank/DDBJ whole genome shotgun (WGS) entry which is preliminary data.</text>
</comment>
<feature type="binding site" evidence="9">
    <location>
        <position position="133"/>
    </location>
    <ligand>
        <name>NAD(+)</name>
        <dbReference type="ChEBI" id="CHEBI:57540"/>
    </ligand>
</feature>
<feature type="active site" description="Proton donor/acceptor" evidence="7">
    <location>
        <position position="96"/>
    </location>
</feature>
<sequence>MIIGVPKEIKDQESRVAIIPGAVLELTKNDNEVLIETGAGIASGITDDQYEEAGATIVDSAKEVWEKAEMIYKVKEPLKEEYKYFREGLILYTYLHLASNEELTDELIKNKVTAIGFETVQLDNKLPLLRPMSEIAGRMAVQEGAQYLTKPKGGRGILLQGVPGVRPANVVIVGAGTVGTGATRIAVGMGARVTVLDVNLDALTELHNLFPDKIETLYSNPLNIEEAVKNADLVISTVLIPGARAPQLIKEDMVKQMKEGSVIVDVAIDQGGSTDLTKGRPTSHTNPTFVEHGVIHYAVANIPGAVAMTSTYALSNATTRYAKAIADMGLRAACERFPELIRGVNTYDGYVTYEPVAKDTNHEYKELDIAE</sequence>
<protein>
    <recommendedName>
        <fullName evidence="3 6">Alanine dehydrogenase</fullName>
        <ecNumber evidence="3 6">1.4.1.1</ecNumber>
    </recommendedName>
</protein>
<dbReference type="UniPathway" id="UPA00527">
    <property type="reaction ID" value="UER00585"/>
</dbReference>
<dbReference type="SMART" id="SM01003">
    <property type="entry name" value="AlaDh_PNT_N"/>
    <property type="match status" value="1"/>
</dbReference>
<evidence type="ECO:0000259" key="10">
    <source>
        <dbReference type="SMART" id="SM01002"/>
    </source>
</evidence>
<evidence type="ECO:0000259" key="11">
    <source>
        <dbReference type="SMART" id="SM01003"/>
    </source>
</evidence>
<comment type="similarity">
    <text evidence="2 6">Belongs to the AlaDH/PNT family.</text>
</comment>
<feature type="binding site" evidence="9">
    <location>
        <position position="280"/>
    </location>
    <ligand>
        <name>NAD(+)</name>
        <dbReference type="ChEBI" id="CHEBI:57540"/>
    </ligand>
</feature>
<dbReference type="EC" id="1.4.1.1" evidence="3 6"/>
<keyword evidence="9" id="KW-0547">Nucleotide-binding</keyword>
<feature type="domain" description="Alanine dehydrogenase/pyridine nucleotide transhydrogenase N-terminal" evidence="11">
    <location>
        <begin position="4"/>
        <end position="136"/>
    </location>
</feature>
<dbReference type="GO" id="GO:0000286">
    <property type="term" value="F:alanine dehydrogenase activity"/>
    <property type="evidence" value="ECO:0007669"/>
    <property type="project" value="UniProtKB-UniRule"/>
</dbReference>
<feature type="binding site" evidence="9">
    <location>
        <begin position="238"/>
        <end position="239"/>
    </location>
    <ligand>
        <name>NAD(+)</name>
        <dbReference type="ChEBI" id="CHEBI:57540"/>
    </ligand>
</feature>
<evidence type="ECO:0000256" key="4">
    <source>
        <dbReference type="ARBA" id="ARBA00023002"/>
    </source>
</evidence>
<dbReference type="InterPro" id="IPR036291">
    <property type="entry name" value="NAD(P)-bd_dom_sf"/>
</dbReference>
<keyword evidence="4 6" id="KW-0560">Oxidoreductase</keyword>
<organism evidence="12 13">
    <name type="scientific">Anaerococcus prevotii ACS-065-V-Col13</name>
    <dbReference type="NCBI Taxonomy" id="879305"/>
    <lineage>
        <taxon>Bacteria</taxon>
        <taxon>Bacillati</taxon>
        <taxon>Bacillota</taxon>
        <taxon>Tissierellia</taxon>
        <taxon>Tissierellales</taxon>
        <taxon>Peptoniphilaceae</taxon>
        <taxon>Anaerococcus</taxon>
    </lineage>
</organism>
<gene>
    <name evidence="12" type="primary">ald</name>
    <name evidence="12" type="ORF">HMPREF9290_0771</name>
</gene>
<evidence type="ECO:0000256" key="6">
    <source>
        <dbReference type="PIRNR" id="PIRNR000183"/>
    </source>
</evidence>
<dbReference type="SUPFAM" id="SSF52283">
    <property type="entry name" value="Formate/glycerate dehydrogenase catalytic domain-like"/>
    <property type="match status" value="1"/>
</dbReference>
<evidence type="ECO:0000256" key="2">
    <source>
        <dbReference type="ARBA" id="ARBA00005689"/>
    </source>
</evidence>
<evidence type="ECO:0000256" key="3">
    <source>
        <dbReference type="ARBA" id="ARBA00012897"/>
    </source>
</evidence>
<evidence type="ECO:0000313" key="12">
    <source>
        <dbReference type="EMBL" id="EGC82166.1"/>
    </source>
</evidence>
<accession>F0GVE0</accession>
<feature type="domain" description="Alanine dehydrogenase/pyridine nucleotide transhydrogenase NAD(H)-binding" evidence="10">
    <location>
        <begin position="148"/>
        <end position="298"/>
    </location>
</feature>
<dbReference type="CDD" id="cd05305">
    <property type="entry name" value="L-AlaDH"/>
    <property type="match status" value="1"/>
</dbReference>
<dbReference type="PANTHER" id="PTHR42795">
    <property type="entry name" value="ALANINE DEHYDROGENASE"/>
    <property type="match status" value="1"/>
</dbReference>
<dbReference type="SMART" id="SM01002">
    <property type="entry name" value="AlaDh_PNT_C"/>
    <property type="match status" value="1"/>
</dbReference>
<dbReference type="InterPro" id="IPR007886">
    <property type="entry name" value="AlaDH/PNT_N"/>
</dbReference>
<dbReference type="eggNOG" id="COG0686">
    <property type="taxonomic scope" value="Bacteria"/>
</dbReference>
<feature type="binding site" evidence="9">
    <location>
        <position position="197"/>
    </location>
    <ligand>
        <name>NAD(+)</name>
        <dbReference type="ChEBI" id="CHEBI:57540"/>
    </ligand>
</feature>
<feature type="active site" description="Proton donor/acceptor" evidence="7">
    <location>
        <position position="269"/>
    </location>
</feature>
<evidence type="ECO:0000313" key="13">
    <source>
        <dbReference type="Proteomes" id="UP000005286"/>
    </source>
</evidence>
<name>F0GVE0_9FIRM</name>